<evidence type="ECO:0000256" key="1">
    <source>
        <dbReference type="ARBA" id="ARBA00007734"/>
    </source>
</evidence>
<dbReference type="EMBL" id="SDHW01000005">
    <property type="protein sequence ID" value="RXK58863.1"/>
    <property type="molecule type" value="Genomic_DNA"/>
</dbReference>
<sequence length="287" mass="32276">MKTKQLKRFGLLCMPLALLQQAGATVAVQQPVLQQAAYVVPTDSLSTANNEQPAFIPMHASAKKFTAAYIDEHDELLDKIKEQNNNSFQLIRKLFIKEGLPEELVYMAVVESKMKNTATSYAGAAGIWQLMPATAKTLGLKITAAEDQRRNIYKSTAAAAKYLSNLYREFDDWLLAIAAYNCGSGNVYKAIKHAGSRDFWKLQNFLPKESRDHVKRFIAVHFYYEEKGSFVTMTKNERINYIAALPKNTGAEDKEEKQTPAAPSSQPTVNWVLIAQRDGELHLELRK</sequence>
<dbReference type="InterPro" id="IPR023346">
    <property type="entry name" value="Lysozyme-like_dom_sf"/>
</dbReference>
<gene>
    <name evidence="4" type="ORF">ESA94_15860</name>
</gene>
<protein>
    <recommendedName>
        <fullName evidence="3">Transglycosylase SLT domain-containing protein</fullName>
    </recommendedName>
</protein>
<reference evidence="4 5" key="1">
    <citation type="submission" date="2019-01" db="EMBL/GenBank/DDBJ databases">
        <title>Lacibacter sp. strain TTM-7.</title>
        <authorList>
            <person name="Chen W.-M."/>
        </authorList>
    </citation>
    <scope>NUCLEOTIDE SEQUENCE [LARGE SCALE GENOMIC DNA]</scope>
    <source>
        <strain evidence="4 5">TTM-7</strain>
    </source>
</reference>
<dbReference type="Gene3D" id="1.10.530.10">
    <property type="match status" value="1"/>
</dbReference>
<dbReference type="Pfam" id="PF01464">
    <property type="entry name" value="SLT"/>
    <property type="match status" value="1"/>
</dbReference>
<dbReference type="PANTHER" id="PTHR37423">
    <property type="entry name" value="SOLUBLE LYTIC MUREIN TRANSGLYCOSYLASE-RELATED"/>
    <property type="match status" value="1"/>
</dbReference>
<comment type="caution">
    <text evidence="4">The sequence shown here is derived from an EMBL/GenBank/DDBJ whole genome shotgun (WGS) entry which is preliminary data.</text>
</comment>
<organism evidence="4 5">
    <name type="scientific">Lacibacter luteus</name>
    <dbReference type="NCBI Taxonomy" id="2508719"/>
    <lineage>
        <taxon>Bacteria</taxon>
        <taxon>Pseudomonadati</taxon>
        <taxon>Bacteroidota</taxon>
        <taxon>Chitinophagia</taxon>
        <taxon>Chitinophagales</taxon>
        <taxon>Chitinophagaceae</taxon>
        <taxon>Lacibacter</taxon>
    </lineage>
</organism>
<keyword evidence="2" id="KW-0732">Signal</keyword>
<feature type="domain" description="Transglycosylase SLT" evidence="3">
    <location>
        <begin position="99"/>
        <end position="202"/>
    </location>
</feature>
<evidence type="ECO:0000256" key="2">
    <source>
        <dbReference type="SAM" id="SignalP"/>
    </source>
</evidence>
<dbReference type="PANTHER" id="PTHR37423:SF2">
    <property type="entry name" value="MEMBRANE-BOUND LYTIC MUREIN TRANSGLYCOSYLASE C"/>
    <property type="match status" value="1"/>
</dbReference>
<evidence type="ECO:0000313" key="5">
    <source>
        <dbReference type="Proteomes" id="UP000290204"/>
    </source>
</evidence>
<dbReference type="OrthoDB" id="9815002at2"/>
<accession>A0A4Q1CFS5</accession>
<keyword evidence="5" id="KW-1185">Reference proteome</keyword>
<dbReference type="InterPro" id="IPR008258">
    <property type="entry name" value="Transglycosylase_SLT_dom_1"/>
</dbReference>
<dbReference type="RefSeq" id="WP_129131919.1">
    <property type="nucleotide sequence ID" value="NZ_SDHW01000005.1"/>
</dbReference>
<evidence type="ECO:0000313" key="4">
    <source>
        <dbReference type="EMBL" id="RXK58863.1"/>
    </source>
</evidence>
<dbReference type="CDD" id="cd16894">
    <property type="entry name" value="MltD-like"/>
    <property type="match status" value="1"/>
</dbReference>
<feature type="signal peptide" evidence="2">
    <location>
        <begin position="1"/>
        <end position="24"/>
    </location>
</feature>
<feature type="chain" id="PRO_5020732799" description="Transglycosylase SLT domain-containing protein" evidence="2">
    <location>
        <begin position="25"/>
        <end position="287"/>
    </location>
</feature>
<dbReference type="SUPFAM" id="SSF53955">
    <property type="entry name" value="Lysozyme-like"/>
    <property type="match status" value="1"/>
</dbReference>
<evidence type="ECO:0000259" key="3">
    <source>
        <dbReference type="Pfam" id="PF01464"/>
    </source>
</evidence>
<dbReference type="Proteomes" id="UP000290204">
    <property type="component" value="Unassembled WGS sequence"/>
</dbReference>
<comment type="similarity">
    <text evidence="1">Belongs to the transglycosylase Slt family.</text>
</comment>
<name>A0A4Q1CFS5_9BACT</name>
<dbReference type="AlphaFoldDB" id="A0A4Q1CFS5"/>
<proteinExistence type="inferred from homology"/>